<dbReference type="InterPro" id="IPR012347">
    <property type="entry name" value="Ferritin-like"/>
</dbReference>
<proteinExistence type="predicted"/>
<name>A0AA96WQF2_9CYAN</name>
<dbReference type="PANTHER" id="PTHR38593">
    <property type="entry name" value="BLR2558 PROTEIN"/>
    <property type="match status" value="1"/>
</dbReference>
<protein>
    <submittedName>
        <fullName evidence="3">DUF4142 domain-containing protein</fullName>
    </submittedName>
</protein>
<feature type="domain" description="DUF4142" evidence="2">
    <location>
        <begin position="48"/>
        <end position="184"/>
    </location>
</feature>
<dbReference type="Gene3D" id="1.20.1260.10">
    <property type="match status" value="1"/>
</dbReference>
<evidence type="ECO:0000313" key="3">
    <source>
        <dbReference type="EMBL" id="WNZ27351.1"/>
    </source>
</evidence>
<organism evidence="3">
    <name type="scientific">Leptolyngbya sp. NK1-12</name>
    <dbReference type="NCBI Taxonomy" id="2547451"/>
    <lineage>
        <taxon>Bacteria</taxon>
        <taxon>Bacillati</taxon>
        <taxon>Cyanobacteriota</taxon>
        <taxon>Cyanophyceae</taxon>
        <taxon>Leptolyngbyales</taxon>
        <taxon>Leptolyngbyaceae</taxon>
        <taxon>Leptolyngbya group</taxon>
        <taxon>Leptolyngbya</taxon>
    </lineage>
</organism>
<gene>
    <name evidence="3" type="ORF">HJG54_31185</name>
</gene>
<evidence type="ECO:0000256" key="1">
    <source>
        <dbReference type="SAM" id="MobiDB-lite"/>
    </source>
</evidence>
<accession>A0AA96WQF2</accession>
<feature type="compositionally biased region" description="Low complexity" evidence="1">
    <location>
        <begin position="198"/>
        <end position="212"/>
    </location>
</feature>
<dbReference type="Pfam" id="PF13628">
    <property type="entry name" value="DUF4142"/>
    <property type="match status" value="1"/>
</dbReference>
<dbReference type="InterPro" id="IPR025419">
    <property type="entry name" value="DUF4142"/>
</dbReference>
<dbReference type="RefSeq" id="WP_316437017.1">
    <property type="nucleotide sequence ID" value="NZ_CP053587.1"/>
</dbReference>
<evidence type="ECO:0000259" key="2">
    <source>
        <dbReference type="Pfam" id="PF13628"/>
    </source>
</evidence>
<dbReference type="AlphaFoldDB" id="A0AA96WQF2"/>
<dbReference type="PANTHER" id="PTHR38593:SF1">
    <property type="entry name" value="BLR2558 PROTEIN"/>
    <property type="match status" value="1"/>
</dbReference>
<dbReference type="EMBL" id="CP053587">
    <property type="protein sequence ID" value="WNZ27351.1"/>
    <property type="molecule type" value="Genomic_DNA"/>
</dbReference>
<feature type="region of interest" description="Disordered" evidence="1">
    <location>
        <begin position="193"/>
        <end position="212"/>
    </location>
</feature>
<reference evidence="3" key="1">
    <citation type="submission" date="2020-05" db="EMBL/GenBank/DDBJ databases">
        <authorList>
            <person name="Zhu T."/>
            <person name="Keshari N."/>
            <person name="Lu X."/>
        </authorList>
    </citation>
    <scope>NUCLEOTIDE SEQUENCE</scope>
    <source>
        <strain evidence="3">NK1-12</strain>
    </source>
</reference>
<sequence length="212" mass="22940">MLKRVGTVLIAMFMGLVITIGLPSLAQTNRPTSPTAPSIPNRNQLSQVDNQFMIDANRNALAGIALGQLALTQSANNEVKRFAQAEVDEQVGVRNNLVRLAPSLGVNLPSEPTPRDQEVMQRLMSLSGEQFDVAFMNETGINAHLENAAIYQREAGLGQNQDLVRLASQGLTIITQHYNTASTLTGYEVAQVPPRIDTSPQGSQSTPSSFVR</sequence>